<keyword evidence="4" id="KW-0732">Signal</keyword>
<dbReference type="AlphaFoldDB" id="A0A5C8KAP9"/>
<sequence>MFFAFLLLVSQKLTHISLLFMAGFVSLLSTSEPIAKDDDKATATTTKVSSLKGIDVSRWQHEVDWHQVKEADITFAFVKASQSDCRQDPYFERNWQETKRVGIKRGAYHFFIPTVPAIEQVKIFKNLVRLEAGDLPPVLDVEVAAASVSGEQFREQIRIWLEAIEDHYGMKPMIYSNQNFYRRWLKGHFNDYSFWIARYNTAQPVLHQTDKWAFWQYTDRGTLPGIKAAVDLNFFPGDYETLHALCQPELPAPKEDLLQQLKHRQPLP</sequence>
<evidence type="ECO:0000313" key="6">
    <source>
        <dbReference type="Proteomes" id="UP000321926"/>
    </source>
</evidence>
<keyword evidence="6" id="KW-1185">Reference proteome</keyword>
<dbReference type="InterPro" id="IPR018077">
    <property type="entry name" value="Glyco_hydro_fam25_subgr"/>
</dbReference>
<protein>
    <submittedName>
        <fullName evidence="5">Lysozyme</fullName>
    </submittedName>
</protein>
<evidence type="ECO:0000256" key="4">
    <source>
        <dbReference type="SAM" id="SignalP"/>
    </source>
</evidence>
<dbReference type="Gene3D" id="3.20.20.80">
    <property type="entry name" value="Glycosidases"/>
    <property type="match status" value="1"/>
</dbReference>
<proteinExistence type="inferred from homology"/>
<dbReference type="Pfam" id="PF01183">
    <property type="entry name" value="Glyco_hydro_25"/>
    <property type="match status" value="1"/>
</dbReference>
<evidence type="ECO:0000256" key="1">
    <source>
        <dbReference type="ARBA" id="ARBA00010646"/>
    </source>
</evidence>
<evidence type="ECO:0000313" key="5">
    <source>
        <dbReference type="EMBL" id="TXK46746.1"/>
    </source>
</evidence>
<accession>A0A5C8KAP9</accession>
<keyword evidence="2" id="KW-0378">Hydrolase</keyword>
<dbReference type="PANTHER" id="PTHR34135:SF2">
    <property type="entry name" value="LYSOZYME"/>
    <property type="match status" value="1"/>
</dbReference>
<comment type="similarity">
    <text evidence="1">Belongs to the glycosyl hydrolase 25 family.</text>
</comment>
<dbReference type="Proteomes" id="UP000321926">
    <property type="component" value="Unassembled WGS sequence"/>
</dbReference>
<dbReference type="GO" id="GO:0009253">
    <property type="term" value="P:peptidoglycan catabolic process"/>
    <property type="evidence" value="ECO:0007669"/>
    <property type="project" value="InterPro"/>
</dbReference>
<dbReference type="GO" id="GO:0003796">
    <property type="term" value="F:lysozyme activity"/>
    <property type="evidence" value="ECO:0007669"/>
    <property type="project" value="InterPro"/>
</dbReference>
<feature type="signal peptide" evidence="4">
    <location>
        <begin position="1"/>
        <end position="22"/>
    </location>
</feature>
<dbReference type="RefSeq" id="WP_147921686.1">
    <property type="nucleotide sequence ID" value="NZ_VRTY01000033.1"/>
</dbReference>
<dbReference type="GO" id="GO:0016052">
    <property type="term" value="P:carbohydrate catabolic process"/>
    <property type="evidence" value="ECO:0007669"/>
    <property type="project" value="TreeGrafter"/>
</dbReference>
<evidence type="ECO:0000256" key="3">
    <source>
        <dbReference type="ARBA" id="ARBA00023295"/>
    </source>
</evidence>
<comment type="caution">
    <text evidence="5">The sequence shown here is derived from an EMBL/GenBank/DDBJ whole genome shotgun (WGS) entry which is preliminary data.</text>
</comment>
<evidence type="ECO:0000256" key="2">
    <source>
        <dbReference type="ARBA" id="ARBA00022801"/>
    </source>
</evidence>
<dbReference type="PROSITE" id="PS51904">
    <property type="entry name" value="GLYCOSYL_HYDROL_F25_2"/>
    <property type="match status" value="1"/>
</dbReference>
<reference evidence="5 6" key="1">
    <citation type="submission" date="2019-08" db="EMBL/GenBank/DDBJ databases">
        <authorList>
            <person name="Shi S."/>
        </authorList>
    </citation>
    <scope>NUCLEOTIDE SEQUENCE [LARGE SCALE GENOMIC DNA]</scope>
    <source>
        <strain evidence="5 6">GY10130</strain>
    </source>
</reference>
<dbReference type="PANTHER" id="PTHR34135">
    <property type="entry name" value="LYSOZYME"/>
    <property type="match status" value="1"/>
</dbReference>
<dbReference type="SUPFAM" id="SSF51445">
    <property type="entry name" value="(Trans)glycosidases"/>
    <property type="match status" value="1"/>
</dbReference>
<dbReference type="InterPro" id="IPR017853">
    <property type="entry name" value="GH"/>
</dbReference>
<dbReference type="EMBL" id="VRTY01000033">
    <property type="protein sequence ID" value="TXK46746.1"/>
    <property type="molecule type" value="Genomic_DNA"/>
</dbReference>
<dbReference type="GO" id="GO:0016998">
    <property type="term" value="P:cell wall macromolecule catabolic process"/>
    <property type="evidence" value="ECO:0007669"/>
    <property type="project" value="InterPro"/>
</dbReference>
<feature type="chain" id="PRO_5022799270" evidence="4">
    <location>
        <begin position="23"/>
        <end position="268"/>
    </location>
</feature>
<dbReference type="InterPro" id="IPR002053">
    <property type="entry name" value="Glyco_hydro_25"/>
</dbReference>
<organism evidence="5 6">
    <name type="scientific">Pontibacter qinzhouensis</name>
    <dbReference type="NCBI Taxonomy" id="2603253"/>
    <lineage>
        <taxon>Bacteria</taxon>
        <taxon>Pseudomonadati</taxon>
        <taxon>Bacteroidota</taxon>
        <taxon>Cytophagia</taxon>
        <taxon>Cytophagales</taxon>
        <taxon>Hymenobacteraceae</taxon>
        <taxon>Pontibacter</taxon>
    </lineage>
</organism>
<dbReference type="SMART" id="SM00641">
    <property type="entry name" value="Glyco_25"/>
    <property type="match status" value="1"/>
</dbReference>
<keyword evidence="3" id="KW-0326">Glycosidase</keyword>
<gene>
    <name evidence="5" type="ORF">FVR03_10405</name>
</gene>
<dbReference type="OrthoDB" id="9798192at2"/>
<name>A0A5C8KAP9_9BACT</name>